<feature type="domain" description="Penicillin-binding protein transpeptidase" evidence="18">
    <location>
        <begin position="414"/>
        <end position="673"/>
    </location>
</feature>
<accession>A0ABV2KSV3</accession>
<keyword evidence="11 17" id="KW-0472">Membrane</keyword>
<evidence type="ECO:0000313" key="21">
    <source>
        <dbReference type="Proteomes" id="UP001549167"/>
    </source>
</evidence>
<evidence type="ECO:0000256" key="1">
    <source>
        <dbReference type="ARBA" id="ARBA00022475"/>
    </source>
</evidence>
<dbReference type="InterPro" id="IPR036116">
    <property type="entry name" value="FN3_sf"/>
</dbReference>
<evidence type="ECO:0000256" key="12">
    <source>
        <dbReference type="ARBA" id="ARBA00023268"/>
    </source>
</evidence>
<dbReference type="SUPFAM" id="SSF53955">
    <property type="entry name" value="Lysozyme-like"/>
    <property type="match status" value="1"/>
</dbReference>
<evidence type="ECO:0000256" key="13">
    <source>
        <dbReference type="ARBA" id="ARBA00023316"/>
    </source>
</evidence>
<keyword evidence="4" id="KW-0328">Glycosyltransferase</keyword>
<dbReference type="SUPFAM" id="SSF56601">
    <property type="entry name" value="beta-lactamase/transpeptidase-like"/>
    <property type="match status" value="1"/>
</dbReference>
<evidence type="ECO:0000256" key="3">
    <source>
        <dbReference type="ARBA" id="ARBA00022670"/>
    </source>
</evidence>
<gene>
    <name evidence="20" type="ORF">ABID56_000744</name>
</gene>
<keyword evidence="5" id="KW-0808">Transferase</keyword>
<evidence type="ECO:0000256" key="14">
    <source>
        <dbReference type="ARBA" id="ARBA00034000"/>
    </source>
</evidence>
<evidence type="ECO:0000256" key="17">
    <source>
        <dbReference type="SAM" id="Phobius"/>
    </source>
</evidence>
<evidence type="ECO:0000256" key="16">
    <source>
        <dbReference type="SAM" id="MobiDB-lite"/>
    </source>
</evidence>
<comment type="catalytic activity">
    <reaction evidence="14">
        <text>Preferential cleavage: (Ac)2-L-Lys-D-Ala-|-D-Ala. Also transpeptidation of peptidyl-alanyl moieties that are N-acyl substituents of D-alanine.</text>
        <dbReference type="EC" id="3.4.16.4"/>
    </reaction>
</comment>
<sequence>MSNQEPNNKFLAFFQTGKFPKVTRVSLDIAWNVLLFFLIIGIATAFFVGGLGFGYFASLVEDVDVSEASEMQQMINSYAETSEVYFANEQYLGEIRGNIHREEITTDQVSENFIDAVISTEDANFYEHEGIVPKAIMRALYQQFAGTPTQTGGSTLTQQLVKNQILSNEVSFERKAEEIFISLRLEEFMEKEDILEAYLNVVPFGRDSSGRNIAGIQAAAQGIFDVDASELNIAQSAYIAGLPQNPYTYTPYAVGGSIKPEEQLEPGLDRMESVLERMEDAGTITEQQYEDALNYDIVANLTTKKESIRDDYPYIADEVQMRARDIIAEQLAEEQGELEEYRNVDATQQHYQDLALNELRHSGLKIHTTINKDIYDEMQRVKNEYQYYGPTISARVENPETGEVTTQEIPVEAGALMMDNNTGAIISFVGGRDFDRRQVNHATYNKRPPGSTMKPLFGYSVGMELGIIQPGSPLLDVRFEHYSSSGVWSPSNYITGQEKGLVDARSALADSDNIPASRLMIDIIQQDGNPVRFLEKMGIDGGSNVPANVLGGSPYLTVEENVSAFSTFANQGQNIEPYMIETIEDREGNVIYEHESTTEDVFSPQTAYLTIDMMRDVINGGTATYLNSALNSPGVDWSGKTGTSGDFEDAWFVGTNPNVTMGTWLGYYNHDDVVNRSQLNLNNCPSCSLSYSQRNLEFWSQLVNAAEQVDPELVAPGERFSSPGGIVSRSFCGLTGDVSNEMCSELGLVKTDLFNIDHAPSSSDADIFTESRYAEIDGDRYPAVDATPEEFTGEGFTMENDFIDELGWGTTYRAGSGWSNPVDMNDIIDGDNIPDLISVEDELSDEGTPNAPANVTLNGDTLSWSGASGQVVGYRILRAADQDSSFTTVGSTTETEFALPSNDSVYAVIAVSLYGHESEPSESVVYGTIEEEEEDSEGNDGSENDSSDNSDSNEDGDGDGSTGDDSNSSGDGSTDDGSSNDDSGSSDDDSNSSGDGSNNDGSGSSDDGSNSPDDGSNSSGDGTDGSSGSDSGSTDGGSNDDSNSTDDGSSSTDDGSSNNDSNSTN</sequence>
<dbReference type="InterPro" id="IPR013783">
    <property type="entry name" value="Ig-like_fold"/>
</dbReference>
<dbReference type="PANTHER" id="PTHR32282:SF32">
    <property type="entry name" value="PENICILLIN-BINDING PROTEIN 2A"/>
    <property type="match status" value="1"/>
</dbReference>
<dbReference type="Gene3D" id="3.40.710.10">
    <property type="entry name" value="DD-peptidase/beta-lactamase superfamily"/>
    <property type="match status" value="1"/>
</dbReference>
<keyword evidence="2" id="KW-0121">Carboxypeptidase</keyword>
<feature type="domain" description="Glycosyl transferase family 51" evidence="19">
    <location>
        <begin position="90"/>
        <end position="278"/>
    </location>
</feature>
<comment type="caution">
    <text evidence="20">The sequence shown here is derived from an EMBL/GenBank/DDBJ whole genome shotgun (WGS) entry which is preliminary data.</text>
</comment>
<proteinExistence type="predicted"/>
<keyword evidence="10 17" id="KW-1133">Transmembrane helix</keyword>
<reference evidence="20 21" key="1">
    <citation type="submission" date="2024-06" db="EMBL/GenBank/DDBJ databases">
        <title>Genomic Encyclopedia of Type Strains, Phase IV (KMG-IV): sequencing the most valuable type-strain genomes for metagenomic binning, comparative biology and taxonomic classification.</title>
        <authorList>
            <person name="Goeker M."/>
        </authorList>
    </citation>
    <scope>NUCLEOTIDE SEQUENCE [LARGE SCALE GENOMIC DNA]</scope>
    <source>
        <strain evidence="20 21">DSM 23520</strain>
    </source>
</reference>
<feature type="compositionally biased region" description="Acidic residues" evidence="16">
    <location>
        <begin position="930"/>
        <end position="958"/>
    </location>
</feature>
<keyword evidence="21" id="KW-1185">Reference proteome</keyword>
<evidence type="ECO:0000259" key="18">
    <source>
        <dbReference type="Pfam" id="PF00905"/>
    </source>
</evidence>
<evidence type="ECO:0000256" key="9">
    <source>
        <dbReference type="ARBA" id="ARBA00022984"/>
    </source>
</evidence>
<evidence type="ECO:0000256" key="11">
    <source>
        <dbReference type="ARBA" id="ARBA00023136"/>
    </source>
</evidence>
<dbReference type="RefSeq" id="WP_354219276.1">
    <property type="nucleotide sequence ID" value="NZ_JBEPMX010000002.1"/>
</dbReference>
<evidence type="ECO:0000256" key="10">
    <source>
        <dbReference type="ARBA" id="ARBA00022989"/>
    </source>
</evidence>
<feature type="compositionally biased region" description="Low complexity" evidence="16">
    <location>
        <begin position="963"/>
        <end position="983"/>
    </location>
</feature>
<keyword evidence="13" id="KW-0961">Cell wall biogenesis/degradation</keyword>
<dbReference type="Gene3D" id="1.10.3810.10">
    <property type="entry name" value="Biosynthetic peptidoglycan transglycosylase-like"/>
    <property type="match status" value="1"/>
</dbReference>
<evidence type="ECO:0000256" key="8">
    <source>
        <dbReference type="ARBA" id="ARBA00022960"/>
    </source>
</evidence>
<evidence type="ECO:0000256" key="2">
    <source>
        <dbReference type="ARBA" id="ARBA00022645"/>
    </source>
</evidence>
<dbReference type="Gene3D" id="2.60.40.10">
    <property type="entry name" value="Immunoglobulins"/>
    <property type="match status" value="1"/>
</dbReference>
<protein>
    <submittedName>
        <fullName evidence="20">Penicillin-binding protein</fullName>
    </submittedName>
</protein>
<dbReference type="InterPro" id="IPR012338">
    <property type="entry name" value="Beta-lactam/transpept-like"/>
</dbReference>
<keyword evidence="3" id="KW-0645">Protease</keyword>
<evidence type="ECO:0000256" key="5">
    <source>
        <dbReference type="ARBA" id="ARBA00022679"/>
    </source>
</evidence>
<evidence type="ECO:0000259" key="19">
    <source>
        <dbReference type="Pfam" id="PF00912"/>
    </source>
</evidence>
<dbReference type="InterPro" id="IPR023346">
    <property type="entry name" value="Lysozyme-like_dom_sf"/>
</dbReference>
<feature type="region of interest" description="Disordered" evidence="16">
    <location>
        <begin position="930"/>
        <end position="1065"/>
    </location>
</feature>
<dbReference type="PANTHER" id="PTHR32282">
    <property type="entry name" value="BINDING PROTEIN TRANSPEPTIDASE, PUTATIVE-RELATED"/>
    <property type="match status" value="1"/>
</dbReference>
<dbReference type="EMBL" id="JBEPMX010000002">
    <property type="protein sequence ID" value="MET3682663.1"/>
    <property type="molecule type" value="Genomic_DNA"/>
</dbReference>
<evidence type="ECO:0000256" key="7">
    <source>
        <dbReference type="ARBA" id="ARBA00022801"/>
    </source>
</evidence>
<comment type="catalytic activity">
    <reaction evidence="15">
        <text>[GlcNAc-(1-&gt;4)-Mur2Ac(oyl-L-Ala-gamma-D-Glu-L-Lys-D-Ala-D-Ala)](n)-di-trans,octa-cis-undecaprenyl diphosphate + beta-D-GlcNAc-(1-&gt;4)-Mur2Ac(oyl-L-Ala-gamma-D-Glu-L-Lys-D-Ala-D-Ala)-di-trans,octa-cis-undecaprenyl diphosphate = [GlcNAc-(1-&gt;4)-Mur2Ac(oyl-L-Ala-gamma-D-Glu-L-Lys-D-Ala-D-Ala)](n+1)-di-trans,octa-cis-undecaprenyl diphosphate + di-trans,octa-cis-undecaprenyl diphosphate + H(+)</text>
        <dbReference type="Rhea" id="RHEA:23708"/>
        <dbReference type="Rhea" id="RHEA-COMP:9602"/>
        <dbReference type="Rhea" id="RHEA-COMP:9603"/>
        <dbReference type="ChEBI" id="CHEBI:15378"/>
        <dbReference type="ChEBI" id="CHEBI:58405"/>
        <dbReference type="ChEBI" id="CHEBI:60033"/>
        <dbReference type="ChEBI" id="CHEBI:78435"/>
        <dbReference type="EC" id="2.4.99.28"/>
    </reaction>
</comment>
<name>A0ABV2KSV3_9BACI</name>
<keyword evidence="6 17" id="KW-0812">Transmembrane</keyword>
<dbReference type="Pfam" id="PF00912">
    <property type="entry name" value="Transgly"/>
    <property type="match status" value="1"/>
</dbReference>
<keyword evidence="7" id="KW-0378">Hydrolase</keyword>
<keyword evidence="1" id="KW-1003">Cell membrane</keyword>
<dbReference type="InterPro" id="IPR001460">
    <property type="entry name" value="PCN-bd_Tpept"/>
</dbReference>
<evidence type="ECO:0000256" key="15">
    <source>
        <dbReference type="ARBA" id="ARBA00049902"/>
    </source>
</evidence>
<keyword evidence="8" id="KW-0133">Cell shape</keyword>
<dbReference type="Proteomes" id="UP001549167">
    <property type="component" value="Unassembled WGS sequence"/>
</dbReference>
<dbReference type="InterPro" id="IPR036950">
    <property type="entry name" value="PBP_transglycosylase"/>
</dbReference>
<evidence type="ECO:0000256" key="4">
    <source>
        <dbReference type="ARBA" id="ARBA00022676"/>
    </source>
</evidence>
<evidence type="ECO:0000313" key="20">
    <source>
        <dbReference type="EMBL" id="MET3682663.1"/>
    </source>
</evidence>
<organism evidence="20 21">
    <name type="scientific">Alkalibacillus flavidus</name>
    <dbReference type="NCBI Taxonomy" id="546021"/>
    <lineage>
        <taxon>Bacteria</taxon>
        <taxon>Bacillati</taxon>
        <taxon>Bacillota</taxon>
        <taxon>Bacilli</taxon>
        <taxon>Bacillales</taxon>
        <taxon>Bacillaceae</taxon>
        <taxon>Alkalibacillus</taxon>
    </lineage>
</organism>
<dbReference type="SUPFAM" id="SSF49265">
    <property type="entry name" value="Fibronectin type III"/>
    <property type="match status" value="1"/>
</dbReference>
<dbReference type="Pfam" id="PF00905">
    <property type="entry name" value="Transpeptidase"/>
    <property type="match status" value="1"/>
</dbReference>
<keyword evidence="9" id="KW-0573">Peptidoglycan synthesis</keyword>
<dbReference type="InterPro" id="IPR001264">
    <property type="entry name" value="Glyco_trans_51"/>
</dbReference>
<feature type="transmembrane region" description="Helical" evidence="17">
    <location>
        <begin position="29"/>
        <end position="56"/>
    </location>
</feature>
<feature type="compositionally biased region" description="Low complexity" evidence="16">
    <location>
        <begin position="991"/>
        <end position="1065"/>
    </location>
</feature>
<evidence type="ECO:0000256" key="6">
    <source>
        <dbReference type="ARBA" id="ARBA00022692"/>
    </source>
</evidence>
<keyword evidence="12" id="KW-0511">Multifunctional enzyme</keyword>
<dbReference type="InterPro" id="IPR050396">
    <property type="entry name" value="Glycosyltr_51/Transpeptidase"/>
</dbReference>